<gene>
    <name evidence="2" type="ORF">BLNAU_2865</name>
</gene>
<evidence type="ECO:0000313" key="3">
    <source>
        <dbReference type="Proteomes" id="UP001281761"/>
    </source>
</evidence>
<dbReference type="EMBL" id="JARBJD010000012">
    <property type="protein sequence ID" value="KAK2962205.1"/>
    <property type="molecule type" value="Genomic_DNA"/>
</dbReference>
<dbReference type="Proteomes" id="UP001281761">
    <property type="component" value="Unassembled WGS sequence"/>
</dbReference>
<evidence type="ECO:0000313" key="2">
    <source>
        <dbReference type="EMBL" id="KAK2962205.1"/>
    </source>
</evidence>
<evidence type="ECO:0000256" key="1">
    <source>
        <dbReference type="SAM" id="SignalP"/>
    </source>
</evidence>
<proteinExistence type="predicted"/>
<feature type="signal peptide" evidence="1">
    <location>
        <begin position="1"/>
        <end position="15"/>
    </location>
</feature>
<accession>A0ABQ9YER6</accession>
<sequence length="226" mass="24671">MSFVVLCRIFQLCQAISSTTGIVGRKDKIMAIVQFSPIGTNTPMYTSAFQITVDELSSGRVYGIFNTTSASDRICDTTPDGTACNYNFTACIRTSSGDICTASQRWMTGSGSSLRYIPYFTVLITTVKGNITGLAFEKSTSGCSKSHLDSICTAPFSTSKDSWQYQQVPTFHFAWVGTDKSGTTMKSEGQVLSTYRLYSTSDFGLAVADEAKDIWDRFKKNATSTS</sequence>
<feature type="chain" id="PRO_5047442858" evidence="1">
    <location>
        <begin position="16"/>
        <end position="226"/>
    </location>
</feature>
<protein>
    <submittedName>
        <fullName evidence="2">Uncharacterized protein</fullName>
    </submittedName>
</protein>
<keyword evidence="3" id="KW-1185">Reference proteome</keyword>
<organism evidence="2 3">
    <name type="scientific">Blattamonas nauphoetae</name>
    <dbReference type="NCBI Taxonomy" id="2049346"/>
    <lineage>
        <taxon>Eukaryota</taxon>
        <taxon>Metamonada</taxon>
        <taxon>Preaxostyla</taxon>
        <taxon>Oxymonadida</taxon>
        <taxon>Blattamonas</taxon>
    </lineage>
</organism>
<comment type="caution">
    <text evidence="2">The sequence shown here is derived from an EMBL/GenBank/DDBJ whole genome shotgun (WGS) entry which is preliminary data.</text>
</comment>
<name>A0ABQ9YER6_9EUKA</name>
<keyword evidence="1" id="KW-0732">Signal</keyword>
<reference evidence="2 3" key="1">
    <citation type="journal article" date="2022" name="bioRxiv">
        <title>Genomics of Preaxostyla Flagellates Illuminates Evolutionary Transitions and the Path Towards Mitochondrial Loss.</title>
        <authorList>
            <person name="Novak L.V.F."/>
            <person name="Treitli S.C."/>
            <person name="Pyrih J."/>
            <person name="Halakuc P."/>
            <person name="Pipaliya S.V."/>
            <person name="Vacek V."/>
            <person name="Brzon O."/>
            <person name="Soukal P."/>
            <person name="Eme L."/>
            <person name="Dacks J.B."/>
            <person name="Karnkowska A."/>
            <person name="Elias M."/>
            <person name="Hampl V."/>
        </authorList>
    </citation>
    <scope>NUCLEOTIDE SEQUENCE [LARGE SCALE GENOMIC DNA]</scope>
    <source>
        <strain evidence="2">NAU3</strain>
        <tissue evidence="2">Gut</tissue>
    </source>
</reference>